<feature type="coiled-coil region" evidence="1">
    <location>
        <begin position="163"/>
        <end position="219"/>
    </location>
</feature>
<evidence type="ECO:0000313" key="5">
    <source>
        <dbReference type="Proteomes" id="UP000092716"/>
    </source>
</evidence>
<reference evidence="5" key="1">
    <citation type="submission" date="2016-06" db="EMBL/GenBank/DDBJ databases">
        <title>First high quality genome sequence of Plasmodium coatneyi using continuous long reads from single molecule, real-time sequencing.</title>
        <authorList>
            <person name="Chien J.-T."/>
            <person name="Pakala S.B."/>
            <person name="Geraldo J.A."/>
            <person name="Lapp S.A."/>
            <person name="Barnwell J.W."/>
            <person name="Kissinger J.C."/>
            <person name="Galinski M.R."/>
            <person name="Humphrey J.C."/>
        </authorList>
    </citation>
    <scope>NUCLEOTIDE SEQUENCE [LARGE SCALE GENOMIC DNA]</scope>
    <source>
        <strain evidence="5">Hackeri</strain>
    </source>
</reference>
<dbReference type="RefSeq" id="XP_019917215.1">
    <property type="nucleotide sequence ID" value="XM_020061866.1"/>
</dbReference>
<name>A0A1B1E6D8_9APIC</name>
<keyword evidence="3" id="KW-0732">Signal</keyword>
<keyword evidence="5" id="KW-1185">Reference proteome</keyword>
<dbReference type="AlphaFoldDB" id="A0A1B1E6D8"/>
<organism evidence="4 5">
    <name type="scientific">Plasmodium coatneyi</name>
    <dbReference type="NCBI Taxonomy" id="208452"/>
    <lineage>
        <taxon>Eukaryota</taxon>
        <taxon>Sar</taxon>
        <taxon>Alveolata</taxon>
        <taxon>Apicomplexa</taxon>
        <taxon>Aconoidasida</taxon>
        <taxon>Haemosporida</taxon>
        <taxon>Plasmodiidae</taxon>
        <taxon>Plasmodium</taxon>
    </lineage>
</organism>
<dbReference type="Proteomes" id="UP000092716">
    <property type="component" value="Chromosome 13"/>
</dbReference>
<dbReference type="EMBL" id="CP016251">
    <property type="protein sequence ID" value="ANQ10520.1"/>
    <property type="molecule type" value="Genomic_DNA"/>
</dbReference>
<accession>A0A1B1E6D8</accession>
<dbReference type="GeneID" id="30911818"/>
<feature type="signal peptide" evidence="3">
    <location>
        <begin position="1"/>
        <end position="21"/>
    </location>
</feature>
<dbReference type="VEuPathDB" id="PlasmoDB:PCOAH_00050840"/>
<keyword evidence="1" id="KW-0175">Coiled coil</keyword>
<feature type="compositionally biased region" description="Basic and acidic residues" evidence="2">
    <location>
        <begin position="92"/>
        <end position="101"/>
    </location>
</feature>
<feature type="compositionally biased region" description="Polar residues" evidence="2">
    <location>
        <begin position="43"/>
        <end position="52"/>
    </location>
</feature>
<evidence type="ECO:0000313" key="4">
    <source>
        <dbReference type="EMBL" id="ANQ10520.1"/>
    </source>
</evidence>
<feature type="chain" id="PRO_5008521637" evidence="3">
    <location>
        <begin position="22"/>
        <end position="319"/>
    </location>
</feature>
<dbReference type="KEGG" id="pcot:PCOAH_00050840"/>
<protein>
    <submittedName>
        <fullName evidence="4">Uncharacterized protein</fullName>
    </submittedName>
</protein>
<feature type="region of interest" description="Disordered" evidence="2">
    <location>
        <begin position="27"/>
        <end position="52"/>
    </location>
</feature>
<proteinExistence type="predicted"/>
<evidence type="ECO:0000256" key="1">
    <source>
        <dbReference type="SAM" id="Coils"/>
    </source>
</evidence>
<evidence type="ECO:0000256" key="2">
    <source>
        <dbReference type="SAM" id="MobiDB-lite"/>
    </source>
</evidence>
<sequence>MKVLFYASLSLFGLAIVSVHGEKNNILNSNKSDGKNDGKKKANSQNTGANTNMQDILSFGDIEKIKELINQNKLEEANELFNKIKNVYNNNVKDDESEHPMDSNNYAPSEDENKLAQDFMNSNHDFFSNLINPNDLQEMIRFYMYLQDLLSSKNETLEKKMVKTFLRKTIEKMKDNEKSAEKKSIDDIIKDTEGHAQMLEKLAELMKIKKEKLQDEEVKNKLNQILIGMMKFIDYTNNSDIAKALMNEIKIKEVKSADGASKPKLQVNIGDSKAHLEMLQKATNFMGMNIDPEELKNLTINNKWYENFLNNLLNSSDEL</sequence>
<dbReference type="OrthoDB" id="392484at2759"/>
<evidence type="ECO:0000256" key="3">
    <source>
        <dbReference type="SAM" id="SignalP"/>
    </source>
</evidence>
<feature type="region of interest" description="Disordered" evidence="2">
    <location>
        <begin position="91"/>
        <end position="110"/>
    </location>
</feature>
<gene>
    <name evidence="4" type="ORF">PCOAH_00050840</name>
</gene>